<keyword evidence="2" id="KW-1185">Reference proteome</keyword>
<gene>
    <name evidence="1" type="ORF">CLV40_101287</name>
</gene>
<comment type="caution">
    <text evidence="1">The sequence shown here is derived from an EMBL/GenBank/DDBJ whole genome shotgun (WGS) entry which is preliminary data.</text>
</comment>
<name>A0A2S6H0Z4_9PSEU</name>
<dbReference type="AlphaFoldDB" id="A0A2S6H0Z4"/>
<accession>A0A2S6H0Z4</accession>
<dbReference type="EMBL" id="PTIX01000001">
    <property type="protein sequence ID" value="PPK71101.1"/>
    <property type="molecule type" value="Genomic_DNA"/>
</dbReference>
<reference evidence="1 2" key="1">
    <citation type="submission" date="2018-02" db="EMBL/GenBank/DDBJ databases">
        <title>Genomic Encyclopedia of Archaeal and Bacterial Type Strains, Phase II (KMG-II): from individual species to whole genera.</title>
        <authorList>
            <person name="Goeker M."/>
        </authorList>
    </citation>
    <scope>NUCLEOTIDE SEQUENCE [LARGE SCALE GENOMIC DNA]</scope>
    <source>
        <strain evidence="1 2">YU 961-1</strain>
    </source>
</reference>
<organism evidence="1 2">
    <name type="scientific">Actinokineospora auranticolor</name>
    <dbReference type="NCBI Taxonomy" id="155976"/>
    <lineage>
        <taxon>Bacteria</taxon>
        <taxon>Bacillati</taxon>
        <taxon>Actinomycetota</taxon>
        <taxon>Actinomycetes</taxon>
        <taxon>Pseudonocardiales</taxon>
        <taxon>Pseudonocardiaceae</taxon>
        <taxon>Actinokineospora</taxon>
    </lineage>
</organism>
<protein>
    <submittedName>
        <fullName evidence="1">Uncharacterized protein</fullName>
    </submittedName>
</protein>
<sequence length="610" mass="64843">MATAELRYADEHALPGAVVGAVEVLDEHLATVAATVVRADHAVPVELPPGRYVAQGWLPSGEHVRASFVISAPGDTAAVALRPQHTEPDTDPVVPSDGWLRGWRYTGRVWQTGVDVEVEGVVAATASVVLRDSRSPSHALQVGGQGTSLITVVPPGTTVCVEAALDSGWRVRLPAGLDATLLGYLDRGDLAAAHTVAAEALIEPLSPLRALVLGYYLVRAEDARARSWVDDLLWAQPDSPDAAVLNAWLWRRDLAVEPAEIAAELRRAVSCGPPVLAGVLRLLVDSLRATGQVDRVKRMAEYLGAAVAGSLTAFTGRSPGYPEVAPEGADRLGFRARPLTTYPEGPPSGLFGSAAPFGNGVPFGNGFPNGVPWAPEGVFGGAFAGAEEAADEETDIDLSAYLDDDGSAAARLPVWHEVDAHTTEIDDELSRPRVTIRSNGPHTAHLDLFAPNGSPPPNVVVALRVDDVQHFLGTFDANGRCTLSYLPNGRWALALLDRAGPGAPLPVADAPAVVRAAQEDEQPEVMRVLLPNTTGTLVLSQDRLGRHTAELITHAFRERYLGIAYRAVDRSPRFAPLENSARVGETISWSVPLPGFDPRSPWYLVPRGAV</sequence>
<evidence type="ECO:0000313" key="2">
    <source>
        <dbReference type="Proteomes" id="UP000239203"/>
    </source>
</evidence>
<proteinExistence type="predicted"/>
<dbReference type="Proteomes" id="UP000239203">
    <property type="component" value="Unassembled WGS sequence"/>
</dbReference>
<dbReference type="RefSeq" id="WP_104476082.1">
    <property type="nucleotide sequence ID" value="NZ_CP154825.1"/>
</dbReference>
<evidence type="ECO:0000313" key="1">
    <source>
        <dbReference type="EMBL" id="PPK71101.1"/>
    </source>
</evidence>